<dbReference type="InterPro" id="IPR004176">
    <property type="entry name" value="Clp_R_N"/>
</dbReference>
<dbReference type="PROSITE" id="PS51903">
    <property type="entry name" value="CLP_R"/>
    <property type="match status" value="1"/>
</dbReference>
<dbReference type="InterPro" id="IPR044217">
    <property type="entry name" value="CLPT1/2"/>
</dbReference>
<keyword evidence="1" id="KW-0677">Repeat</keyword>
<dbReference type="EMBL" id="BMMN01000007">
    <property type="protein sequence ID" value="GGO17639.1"/>
    <property type="molecule type" value="Genomic_DNA"/>
</dbReference>
<dbReference type="AlphaFoldDB" id="A0A8H9H0X1"/>
<dbReference type="Pfam" id="PF02861">
    <property type="entry name" value="Clp_N"/>
    <property type="match status" value="2"/>
</dbReference>
<dbReference type="Gene3D" id="1.10.1780.10">
    <property type="entry name" value="Clp, N-terminal domain"/>
    <property type="match status" value="2"/>
</dbReference>
<protein>
    <submittedName>
        <fullName evidence="3">Clp protease</fullName>
    </submittedName>
</protein>
<dbReference type="SUPFAM" id="SSF81923">
    <property type="entry name" value="Double Clp-N motif"/>
    <property type="match status" value="2"/>
</dbReference>
<organism evidence="3 4">
    <name type="scientific">Microbispora bryophytorum</name>
    <dbReference type="NCBI Taxonomy" id="1460882"/>
    <lineage>
        <taxon>Bacteria</taxon>
        <taxon>Bacillati</taxon>
        <taxon>Actinomycetota</taxon>
        <taxon>Actinomycetes</taxon>
        <taxon>Streptosporangiales</taxon>
        <taxon>Streptosporangiaceae</taxon>
        <taxon>Microbispora</taxon>
    </lineage>
</organism>
<keyword evidence="4" id="KW-1185">Reference proteome</keyword>
<sequence>MLERFTEDTRQVVVHAEEQARELRHGQVGTEHLLLGLLSRPETLSARLLAARGVDHARVRAEVVRIVGNATGGDIDAEALETIGIDLSAVREKIEEVFGVGALDRDPRRGRRGGLLSGRRAPFSPRARKTLELALREAIALKSKDIRDGHILLGVIREGEGLGVRILTDAAVDLSELRAEIRSGL</sequence>
<reference evidence="3" key="1">
    <citation type="journal article" date="2014" name="Int. J. Syst. Evol. Microbiol.">
        <title>Complete genome sequence of Corynebacterium casei LMG S-19264T (=DSM 44701T), isolated from a smear-ripened cheese.</title>
        <authorList>
            <consortium name="US DOE Joint Genome Institute (JGI-PGF)"/>
            <person name="Walter F."/>
            <person name="Albersmeier A."/>
            <person name="Kalinowski J."/>
            <person name="Ruckert C."/>
        </authorList>
    </citation>
    <scope>NUCLEOTIDE SEQUENCE</scope>
    <source>
        <strain evidence="3">CGMCC 4.7138</strain>
    </source>
</reference>
<dbReference type="RefSeq" id="WP_142571305.1">
    <property type="nucleotide sequence ID" value="NZ_BMMN01000007.1"/>
</dbReference>
<gene>
    <name evidence="3" type="ORF">GCM10011574_41490</name>
</gene>
<comment type="caution">
    <text evidence="3">The sequence shown here is derived from an EMBL/GenBank/DDBJ whole genome shotgun (WGS) entry which is preliminary data.</text>
</comment>
<evidence type="ECO:0000256" key="1">
    <source>
        <dbReference type="PROSITE-ProRule" id="PRU01251"/>
    </source>
</evidence>
<name>A0A8H9H0X1_9ACTN</name>
<evidence type="ECO:0000259" key="2">
    <source>
        <dbReference type="PROSITE" id="PS51903"/>
    </source>
</evidence>
<dbReference type="PANTHER" id="PTHR47016">
    <property type="entry name" value="ATP-DEPENDENT CLP PROTEASE ATP-BINDING SUBUNIT CLPT1, CHLOROPLASTIC"/>
    <property type="match status" value="1"/>
</dbReference>
<feature type="domain" description="Clp R" evidence="2">
    <location>
        <begin position="2"/>
        <end position="185"/>
    </location>
</feature>
<evidence type="ECO:0000313" key="4">
    <source>
        <dbReference type="Proteomes" id="UP000653480"/>
    </source>
</evidence>
<proteinExistence type="predicted"/>
<accession>A0A8H9H0X1</accession>
<dbReference type="GO" id="GO:0006508">
    <property type="term" value="P:proteolysis"/>
    <property type="evidence" value="ECO:0007669"/>
    <property type="project" value="UniProtKB-KW"/>
</dbReference>
<dbReference type="Proteomes" id="UP000653480">
    <property type="component" value="Unassembled WGS sequence"/>
</dbReference>
<dbReference type="PANTHER" id="PTHR47016:SF5">
    <property type="entry name" value="CLP DOMAIN SUPERFAMILY PROTEIN"/>
    <property type="match status" value="1"/>
</dbReference>
<keyword evidence="3" id="KW-0645">Protease</keyword>
<dbReference type="InterPro" id="IPR036628">
    <property type="entry name" value="Clp_N_dom_sf"/>
</dbReference>
<dbReference type="OrthoDB" id="3628183at2"/>
<keyword evidence="3" id="KW-0378">Hydrolase</keyword>
<reference evidence="3" key="2">
    <citation type="submission" date="2020-09" db="EMBL/GenBank/DDBJ databases">
        <authorList>
            <person name="Sun Q."/>
            <person name="Zhou Y."/>
        </authorList>
    </citation>
    <scope>NUCLEOTIDE SEQUENCE</scope>
    <source>
        <strain evidence="3">CGMCC 4.7138</strain>
    </source>
</reference>
<evidence type="ECO:0000313" key="3">
    <source>
        <dbReference type="EMBL" id="GGO17639.1"/>
    </source>
</evidence>
<dbReference type="GO" id="GO:0008233">
    <property type="term" value="F:peptidase activity"/>
    <property type="evidence" value="ECO:0007669"/>
    <property type="project" value="UniProtKB-KW"/>
</dbReference>